<dbReference type="SUPFAM" id="SSF54001">
    <property type="entry name" value="Cysteine proteinases"/>
    <property type="match status" value="1"/>
</dbReference>
<evidence type="ECO:0000256" key="1">
    <source>
        <dbReference type="ARBA" id="ARBA00005234"/>
    </source>
</evidence>
<dbReference type="InterPro" id="IPR015410">
    <property type="entry name" value="DUF1985"/>
</dbReference>
<evidence type="ECO:0000313" key="8">
    <source>
        <dbReference type="Proteomes" id="UP001177003"/>
    </source>
</evidence>
<dbReference type="InterPro" id="IPR003653">
    <property type="entry name" value="Peptidase_C48_C"/>
</dbReference>
<dbReference type="Pfam" id="PF02902">
    <property type="entry name" value="Peptidase_C48"/>
    <property type="match status" value="1"/>
</dbReference>
<evidence type="ECO:0000256" key="2">
    <source>
        <dbReference type="ARBA" id="ARBA00022670"/>
    </source>
</evidence>
<evidence type="ECO:0000256" key="3">
    <source>
        <dbReference type="ARBA" id="ARBA00022801"/>
    </source>
</evidence>
<gene>
    <name evidence="7" type="ORF">LSALG_LOCUS9622</name>
</gene>
<dbReference type="Gene3D" id="3.40.395.10">
    <property type="entry name" value="Adenoviral Proteinase, Chain A"/>
    <property type="match status" value="1"/>
</dbReference>
<dbReference type="EMBL" id="OX465077">
    <property type="protein sequence ID" value="CAI9269240.1"/>
    <property type="molecule type" value="Genomic_DNA"/>
</dbReference>
<dbReference type="Proteomes" id="UP001177003">
    <property type="component" value="Chromosome 1"/>
</dbReference>
<dbReference type="InterPro" id="IPR038765">
    <property type="entry name" value="Papain-like_cys_pep_sf"/>
</dbReference>
<proteinExistence type="inferred from homology"/>
<reference evidence="7" key="1">
    <citation type="submission" date="2023-04" db="EMBL/GenBank/DDBJ databases">
        <authorList>
            <person name="Vijverberg K."/>
            <person name="Xiong W."/>
            <person name="Schranz E."/>
        </authorList>
    </citation>
    <scope>NUCLEOTIDE SEQUENCE</scope>
</reference>
<dbReference type="PANTHER" id="PTHR48449">
    <property type="entry name" value="DUF1985 DOMAIN-CONTAINING PROTEIN"/>
    <property type="match status" value="1"/>
</dbReference>
<feature type="coiled-coil region" evidence="4">
    <location>
        <begin position="244"/>
        <end position="271"/>
    </location>
</feature>
<keyword evidence="3" id="KW-0378">Hydrolase</keyword>
<dbReference type="GO" id="GO:0008234">
    <property type="term" value="F:cysteine-type peptidase activity"/>
    <property type="evidence" value="ECO:0007669"/>
    <property type="project" value="InterPro"/>
</dbReference>
<feature type="region of interest" description="Disordered" evidence="5">
    <location>
        <begin position="304"/>
        <end position="329"/>
    </location>
</feature>
<protein>
    <recommendedName>
        <fullName evidence="6">Ubiquitin-like protease family profile domain-containing protein</fullName>
    </recommendedName>
</protein>
<dbReference type="AlphaFoldDB" id="A0AA35VCR0"/>
<organism evidence="7 8">
    <name type="scientific">Lactuca saligna</name>
    <name type="common">Willowleaf lettuce</name>
    <dbReference type="NCBI Taxonomy" id="75948"/>
    <lineage>
        <taxon>Eukaryota</taxon>
        <taxon>Viridiplantae</taxon>
        <taxon>Streptophyta</taxon>
        <taxon>Embryophyta</taxon>
        <taxon>Tracheophyta</taxon>
        <taxon>Spermatophyta</taxon>
        <taxon>Magnoliopsida</taxon>
        <taxon>eudicotyledons</taxon>
        <taxon>Gunneridae</taxon>
        <taxon>Pentapetalae</taxon>
        <taxon>asterids</taxon>
        <taxon>campanulids</taxon>
        <taxon>Asterales</taxon>
        <taxon>Asteraceae</taxon>
        <taxon>Cichorioideae</taxon>
        <taxon>Cichorieae</taxon>
        <taxon>Lactucinae</taxon>
        <taxon>Lactuca</taxon>
    </lineage>
</organism>
<keyword evidence="4" id="KW-0175">Coiled coil</keyword>
<evidence type="ECO:0000256" key="5">
    <source>
        <dbReference type="SAM" id="MobiDB-lite"/>
    </source>
</evidence>
<evidence type="ECO:0000313" key="7">
    <source>
        <dbReference type="EMBL" id="CAI9269240.1"/>
    </source>
</evidence>
<comment type="similarity">
    <text evidence="1">Belongs to the peptidase C48 family.</text>
</comment>
<name>A0AA35VCR0_LACSI</name>
<sequence>MMCHLSVKASCHKLHKVFNRLNGPVRDLFSKTSFGYLLDLPNQCGDELLIYGLLLHMLRPTAETDAIERLYFRFSRRTLSFGSKEFCLVTGVYMRRCPKSRIEFSTMYKHGYGENTIRSRVFPYRTNTSLVVEDLELLILNQRFNDISAQDGVRAILLYILTHGFLEKELNDKVTKEYLRVVENLNQWNRFLWGSYLWSKTYPKLSGMFKKFEDHMSNHPTKAIVHTILGFVIPLKSTERTHTVEINKNTAREIMAILESLEEEIGGLKKKRGTRDGDDLEQFFNDVFEGNEDVIYSPQKSNRINEDAHVGNPQEYDSRKQIAKEKKKKKKEVVASDIADAENHILKPVVKEGRPVRQLKPSQYLSSPYVSVQNATRYRTGGVIPNEQPPPPPVFVSDPSALLLEPYVNPGCNAHALYMGNKPAIFLKHRLYNEKMEARFWDRLFYASDMGFLDEAWAGSATGNPFDPLDGCKYLLEVDRVYFPICINPHHWVLGELWMDTLPLNLYDSFRLFGAVKIIDFVRFEELMDRILVKIEYWNHMGLPVQKASITVTDVTDVPQQEGMYGECGVFMLMFMEQLVSGRPIGISMALVVAATQFRYRMAMIYYGSSIQSILSQFKLYVFSDIQCVLFDDDYLTKFPLIIKLK</sequence>
<keyword evidence="2" id="KW-0645">Protease</keyword>
<feature type="domain" description="Ubiquitin-like protease family profile" evidence="6">
    <location>
        <begin position="394"/>
        <end position="579"/>
    </location>
</feature>
<evidence type="ECO:0000256" key="4">
    <source>
        <dbReference type="SAM" id="Coils"/>
    </source>
</evidence>
<accession>A0AA35VCR0</accession>
<dbReference type="GO" id="GO:0006508">
    <property type="term" value="P:proteolysis"/>
    <property type="evidence" value="ECO:0007669"/>
    <property type="project" value="UniProtKB-KW"/>
</dbReference>
<keyword evidence="8" id="KW-1185">Reference proteome</keyword>
<dbReference type="Pfam" id="PF09331">
    <property type="entry name" value="DUF1985"/>
    <property type="match status" value="1"/>
</dbReference>
<dbReference type="PANTHER" id="PTHR48449:SF1">
    <property type="entry name" value="DUF1985 DOMAIN-CONTAINING PROTEIN"/>
    <property type="match status" value="1"/>
</dbReference>
<evidence type="ECO:0000259" key="6">
    <source>
        <dbReference type="PROSITE" id="PS50600"/>
    </source>
</evidence>
<dbReference type="PROSITE" id="PS50600">
    <property type="entry name" value="ULP_PROTEASE"/>
    <property type="match status" value="1"/>
</dbReference>